<sequence>MYLLDSDAAKSLCQYLLLDELALALECPLSDFAILPQLRFQLRLNKPDAALKKLGSQDAVVTAQRLVEAATEVQVVTDSANTILELNRPDIDSGEAILFAAVSQDEDDALITGDKRALIALSEISEVPIVDSLWEKIITLEEAIYLIVQRSGFDLVSQRIRARPDVNVALSVIFGRANPNKIGEVLEGLNSYMNHLQSISQGKYLLPY</sequence>
<dbReference type="AlphaFoldDB" id="A0A6J4E0V7"/>
<organism evidence="1 3">
    <name type="scientific">Pseudomonas tohonis</name>
    <dbReference type="NCBI Taxonomy" id="2725477"/>
    <lineage>
        <taxon>Bacteria</taxon>
        <taxon>Pseudomonadati</taxon>
        <taxon>Pseudomonadota</taxon>
        <taxon>Gammaproteobacteria</taxon>
        <taxon>Pseudomonadales</taxon>
        <taxon>Pseudomonadaceae</taxon>
        <taxon>Pseudomonas</taxon>
    </lineage>
</organism>
<evidence type="ECO:0000313" key="2">
    <source>
        <dbReference type="EMBL" id="GJN55914.1"/>
    </source>
</evidence>
<proteinExistence type="predicted"/>
<dbReference type="RefSeq" id="WP_024014382.1">
    <property type="nucleotide sequence ID" value="NZ_AP023189.1"/>
</dbReference>
<accession>A0A6J4E0V7</accession>
<dbReference type="Proteomes" id="UP001054892">
    <property type="component" value="Unassembled WGS sequence"/>
</dbReference>
<dbReference type="KEGG" id="ptw:TUM18999_10170"/>
<evidence type="ECO:0008006" key="5">
    <source>
        <dbReference type="Google" id="ProtNLM"/>
    </source>
</evidence>
<evidence type="ECO:0000313" key="4">
    <source>
        <dbReference type="Proteomes" id="UP001054892"/>
    </source>
</evidence>
<evidence type="ECO:0000313" key="1">
    <source>
        <dbReference type="EMBL" id="BCG22826.1"/>
    </source>
</evidence>
<dbReference type="EMBL" id="AP023189">
    <property type="protein sequence ID" value="BCG22826.1"/>
    <property type="molecule type" value="Genomic_DNA"/>
</dbReference>
<evidence type="ECO:0000313" key="3">
    <source>
        <dbReference type="Proteomes" id="UP000509383"/>
    </source>
</evidence>
<gene>
    <name evidence="1" type="ORF">TUM18999_10170</name>
    <name evidence="2" type="ORF">TUM20286_56660</name>
</gene>
<dbReference type="Proteomes" id="UP000509383">
    <property type="component" value="Chromosome"/>
</dbReference>
<protein>
    <recommendedName>
        <fullName evidence="5">DUF3368 domain-containing protein</fullName>
    </recommendedName>
</protein>
<reference evidence="1 3" key="1">
    <citation type="submission" date="2020-05" db="EMBL/GenBank/DDBJ databases">
        <title>Characterization of novel class B3 metallo-beta-lactamase from novel Pseudomonas species.</title>
        <authorList>
            <person name="Yamada K."/>
            <person name="Aoki K."/>
            <person name="Ishii Y."/>
        </authorList>
    </citation>
    <scope>NUCLEOTIDE SEQUENCE [LARGE SCALE GENOMIC DNA]</scope>
    <source>
        <strain evidence="1 3">TUM18999</strain>
        <strain evidence="2 4">TUM20286</strain>
    </source>
</reference>
<name>A0A6J4E0V7_9PSED</name>
<dbReference type="EMBL" id="BQKM01000022">
    <property type="protein sequence ID" value="GJN55914.1"/>
    <property type="molecule type" value="Genomic_DNA"/>
</dbReference>
<keyword evidence="4" id="KW-1185">Reference proteome</keyword>